<evidence type="ECO:0000256" key="5">
    <source>
        <dbReference type="ARBA" id="ARBA00022729"/>
    </source>
</evidence>
<comment type="similarity">
    <text evidence="9 11">Belongs to the TonB-dependent receptor family.</text>
</comment>
<dbReference type="Gene3D" id="2.170.130.10">
    <property type="entry name" value="TonB-dependent receptor, plug domain"/>
    <property type="match status" value="1"/>
</dbReference>
<evidence type="ECO:0000256" key="8">
    <source>
        <dbReference type="ARBA" id="ARBA00023237"/>
    </source>
</evidence>
<dbReference type="EMBL" id="JACIEA010000001">
    <property type="protein sequence ID" value="MBB3941960.1"/>
    <property type="molecule type" value="Genomic_DNA"/>
</dbReference>
<evidence type="ECO:0000313" key="16">
    <source>
        <dbReference type="Proteomes" id="UP000581447"/>
    </source>
</evidence>
<dbReference type="InterPro" id="IPR037066">
    <property type="entry name" value="Plug_dom_sf"/>
</dbReference>
<feature type="short sequence motif" description="TonB C-terminal box" evidence="10">
    <location>
        <begin position="1040"/>
        <end position="1057"/>
    </location>
</feature>
<keyword evidence="5 12" id="KW-0732">Signal</keyword>
<dbReference type="Gene3D" id="2.40.170.20">
    <property type="entry name" value="TonB-dependent receptor, beta-barrel domain"/>
    <property type="match status" value="1"/>
</dbReference>
<gene>
    <name evidence="15" type="ORF">GGR91_000182</name>
</gene>
<protein>
    <submittedName>
        <fullName evidence="15">Outer membrane receptor protein involved in Fe transport</fullName>
    </submittedName>
</protein>
<keyword evidence="8 9" id="KW-0998">Cell outer membrane</keyword>
<keyword evidence="7 9" id="KW-0472">Membrane</keyword>
<evidence type="ECO:0000256" key="1">
    <source>
        <dbReference type="ARBA" id="ARBA00004571"/>
    </source>
</evidence>
<feature type="domain" description="TonB-dependent receptor-like beta-barrel" evidence="13">
    <location>
        <begin position="414"/>
        <end position="1015"/>
    </location>
</feature>
<keyword evidence="6 11" id="KW-0798">TonB box</keyword>
<dbReference type="SUPFAM" id="SSF56935">
    <property type="entry name" value="Porins"/>
    <property type="match status" value="1"/>
</dbReference>
<evidence type="ECO:0000313" key="15">
    <source>
        <dbReference type="EMBL" id="MBB3941960.1"/>
    </source>
</evidence>
<organism evidence="15 16">
    <name type="scientific">Sphingorhabdus rigui</name>
    <dbReference type="NCBI Taxonomy" id="1282858"/>
    <lineage>
        <taxon>Bacteria</taxon>
        <taxon>Pseudomonadati</taxon>
        <taxon>Pseudomonadota</taxon>
        <taxon>Alphaproteobacteria</taxon>
        <taxon>Sphingomonadales</taxon>
        <taxon>Sphingomonadaceae</taxon>
        <taxon>Sphingorhabdus</taxon>
    </lineage>
</organism>
<dbReference type="InterPro" id="IPR000531">
    <property type="entry name" value="Beta-barrel_TonB"/>
</dbReference>
<dbReference type="GO" id="GO:0009279">
    <property type="term" value="C:cell outer membrane"/>
    <property type="evidence" value="ECO:0007669"/>
    <property type="project" value="UniProtKB-SubCell"/>
</dbReference>
<keyword evidence="16" id="KW-1185">Reference proteome</keyword>
<evidence type="ECO:0000256" key="2">
    <source>
        <dbReference type="ARBA" id="ARBA00022448"/>
    </source>
</evidence>
<comment type="caution">
    <text evidence="15">The sequence shown here is derived from an EMBL/GenBank/DDBJ whole genome shotgun (WGS) entry which is preliminary data.</text>
</comment>
<evidence type="ECO:0000256" key="3">
    <source>
        <dbReference type="ARBA" id="ARBA00022452"/>
    </source>
</evidence>
<dbReference type="Pfam" id="PF07715">
    <property type="entry name" value="Plug"/>
    <property type="match status" value="1"/>
</dbReference>
<keyword evidence="4 9" id="KW-0812">Transmembrane</keyword>
<dbReference type="AlphaFoldDB" id="A0A840AZ56"/>
<reference evidence="15 16" key="1">
    <citation type="submission" date="2020-08" db="EMBL/GenBank/DDBJ databases">
        <title>Genomic Encyclopedia of Type Strains, Phase IV (KMG-IV): sequencing the most valuable type-strain genomes for metagenomic binning, comparative biology and taxonomic classification.</title>
        <authorList>
            <person name="Goeker M."/>
        </authorList>
    </citation>
    <scope>NUCLEOTIDE SEQUENCE [LARGE SCALE GENOMIC DNA]</scope>
    <source>
        <strain evidence="15 16">DSM 29050</strain>
    </source>
</reference>
<proteinExistence type="inferred from homology"/>
<keyword evidence="15" id="KW-0675">Receptor</keyword>
<evidence type="ECO:0000256" key="7">
    <source>
        <dbReference type="ARBA" id="ARBA00023136"/>
    </source>
</evidence>
<dbReference type="InterPro" id="IPR012910">
    <property type="entry name" value="Plug_dom"/>
</dbReference>
<dbReference type="PANTHER" id="PTHR47234">
    <property type="match status" value="1"/>
</dbReference>
<keyword evidence="2 9" id="KW-0813">Transport</keyword>
<dbReference type="InterPro" id="IPR010917">
    <property type="entry name" value="TonB_rcpt_CS"/>
</dbReference>
<evidence type="ECO:0000256" key="11">
    <source>
        <dbReference type="RuleBase" id="RU003357"/>
    </source>
</evidence>
<dbReference type="PROSITE" id="PS01156">
    <property type="entry name" value="TONB_DEPENDENT_REC_2"/>
    <property type="match status" value="1"/>
</dbReference>
<evidence type="ECO:0000259" key="13">
    <source>
        <dbReference type="Pfam" id="PF00593"/>
    </source>
</evidence>
<dbReference type="InterPro" id="IPR039426">
    <property type="entry name" value="TonB-dep_rcpt-like"/>
</dbReference>
<evidence type="ECO:0000256" key="10">
    <source>
        <dbReference type="PROSITE-ProRule" id="PRU10144"/>
    </source>
</evidence>
<evidence type="ECO:0000256" key="4">
    <source>
        <dbReference type="ARBA" id="ARBA00022692"/>
    </source>
</evidence>
<feature type="domain" description="TonB-dependent receptor plug" evidence="14">
    <location>
        <begin position="56"/>
        <end position="164"/>
    </location>
</feature>
<dbReference type="PROSITE" id="PS52016">
    <property type="entry name" value="TONB_DEPENDENT_REC_3"/>
    <property type="match status" value="1"/>
</dbReference>
<dbReference type="Pfam" id="PF00593">
    <property type="entry name" value="TonB_dep_Rec_b-barrel"/>
    <property type="match status" value="1"/>
</dbReference>
<evidence type="ECO:0000256" key="6">
    <source>
        <dbReference type="ARBA" id="ARBA00023077"/>
    </source>
</evidence>
<evidence type="ECO:0000256" key="12">
    <source>
        <dbReference type="SAM" id="SignalP"/>
    </source>
</evidence>
<dbReference type="PANTHER" id="PTHR47234:SF2">
    <property type="entry name" value="TONB-DEPENDENT RECEPTOR"/>
    <property type="match status" value="1"/>
</dbReference>
<feature type="chain" id="PRO_5033049230" evidence="12">
    <location>
        <begin position="30"/>
        <end position="1057"/>
    </location>
</feature>
<sequence length="1057" mass="110050">MKNTRISNLKYAAAPLALGLALISTPSFAQDAAAEEETVEAIVVTGSLITNPNLERSAPVNVTSAEEMELLQSNLAEEVLREIPGVVASIGSAVNNGNGGASYVNLRGIGSNRNVVLLDGDRIVPAGFGGQVDLNNIPLALVERVDVLTGGASTTYGADAVGGVVNFILKNDFSGMEAQASQQLTEKGDGNVFRADVTIGANFDDGRGNAVFGVGYQQADPVYQGARDVSLTTLETYSGTALGSGTAYPSRFSGSRLVSGTANGGTNQINDAGQLVPTFSTFNFNPYNVFQTPFERFNMFGQARYEVSDAVEVYSRGLFSKNTVNTIIAPSGAFSIGVNIPLNNPFLPAAARNQFCAFDVNPSATVYTPRFTQAQCDAAANPSLRPGQAGYLEIGTGGASATATTSGNGLAVLQAWQPFDVNGNGVVEAGEGYNPNPQSLFARRAIEAGPRISEYVTTVFDYRLGARGSITDSIDWDISGAYGQSENIQTIKGYTLNSRFRQSLRAGGTAAAPVCFDTSNGCVAANVFGTIQPSAIPFLVQESTSFTKTSLAQVKGTINGDAGITSPFAEDSVAFAVGGEYRKYTARQGADALAKGGDLGGAGGATPDISGGFDVYEGFGELVVPLVSDKPFVNSLTVEGGLRYSSYTVDAPGNPSYNTTTFKAGGTWEPTEGLAIRGNFARAVRAPNIGELFSPVNTGLTNLGTDPCATLTTAGAVLPGRPSTGPTGELRAVCLAQGANLGNINSIPQPNAGQVNSTGGGNVNIKPEKSDSFTIGAIFQPAAIPGFTASIDYYNIKVTGAISAPTPGDVIAACFGTSVFTPPAGASTSAACTSIRRSPADGSLSGDPSTFTGLPSVLSNAGAIETDGIDLIMNYKTDLTDKIALALSFNGNYTFKSAFNAFVLNPESVNRDCTGYFSSNCGSLQPDFSWSQRTTLSYDKIDVSLLWRHLSAMEQEPLDVIDGGAFFNGTIGSSVLGVGGQTVNMGKIKAYDYFDLSTRLNASENLTITVSVQNLLDKDPPLTGNNAGSTTYNSGNTFPSTYDALGRRYAVTAKLRF</sequence>
<accession>A0A840AZ56</accession>
<keyword evidence="3 9" id="KW-1134">Transmembrane beta strand</keyword>
<dbReference type="Proteomes" id="UP000581447">
    <property type="component" value="Unassembled WGS sequence"/>
</dbReference>
<evidence type="ECO:0000259" key="14">
    <source>
        <dbReference type="Pfam" id="PF07715"/>
    </source>
</evidence>
<comment type="subcellular location">
    <subcellularLocation>
        <location evidence="1 9">Cell outer membrane</location>
        <topology evidence="1 9">Multi-pass membrane protein</topology>
    </subcellularLocation>
</comment>
<feature type="signal peptide" evidence="12">
    <location>
        <begin position="1"/>
        <end position="29"/>
    </location>
</feature>
<name>A0A840AZ56_9SPHN</name>
<evidence type="ECO:0000256" key="9">
    <source>
        <dbReference type="PROSITE-ProRule" id="PRU01360"/>
    </source>
</evidence>
<dbReference type="InterPro" id="IPR036942">
    <property type="entry name" value="Beta-barrel_TonB_sf"/>
</dbReference>